<evidence type="ECO:0000256" key="1">
    <source>
        <dbReference type="SAM" id="Phobius"/>
    </source>
</evidence>
<dbReference type="Proteomes" id="UP000272400">
    <property type="component" value="Unassembled WGS sequence"/>
</dbReference>
<sequence length="63" mass="6987">MHWSTIVGAVLFWASMILLIVGIYQYDGPGDWPWFAVAAVLLAGAYGVRAWARRRFPPDGPPV</sequence>
<gene>
    <name evidence="2" type="ORF">EDD29_1788</name>
</gene>
<protein>
    <recommendedName>
        <fullName evidence="4">DUF2530 domain-containing protein</fullName>
    </recommendedName>
</protein>
<evidence type="ECO:0008006" key="4">
    <source>
        <dbReference type="Google" id="ProtNLM"/>
    </source>
</evidence>
<name>A0A3N1CUA1_9ACTN</name>
<evidence type="ECO:0000313" key="3">
    <source>
        <dbReference type="Proteomes" id="UP000272400"/>
    </source>
</evidence>
<keyword evidence="1" id="KW-1133">Transmembrane helix</keyword>
<accession>A0A3N1CUA1</accession>
<keyword evidence="1" id="KW-0812">Transmembrane</keyword>
<proteinExistence type="predicted"/>
<feature type="transmembrane region" description="Helical" evidence="1">
    <location>
        <begin position="7"/>
        <end position="26"/>
    </location>
</feature>
<comment type="caution">
    <text evidence="2">The sequence shown here is derived from an EMBL/GenBank/DDBJ whole genome shotgun (WGS) entry which is preliminary data.</text>
</comment>
<dbReference type="EMBL" id="RJKE01000001">
    <property type="protein sequence ID" value="ROO84268.1"/>
    <property type="molecule type" value="Genomic_DNA"/>
</dbReference>
<keyword evidence="3" id="KW-1185">Reference proteome</keyword>
<reference evidence="2 3" key="1">
    <citation type="submission" date="2018-11" db="EMBL/GenBank/DDBJ databases">
        <title>Sequencing the genomes of 1000 actinobacteria strains.</title>
        <authorList>
            <person name="Klenk H.-P."/>
        </authorList>
    </citation>
    <scope>NUCLEOTIDE SEQUENCE [LARGE SCALE GENOMIC DNA]</scope>
    <source>
        <strain evidence="2 3">DSM 44254</strain>
    </source>
</reference>
<feature type="transmembrane region" description="Helical" evidence="1">
    <location>
        <begin position="32"/>
        <end position="52"/>
    </location>
</feature>
<dbReference type="AlphaFoldDB" id="A0A3N1CUA1"/>
<evidence type="ECO:0000313" key="2">
    <source>
        <dbReference type="EMBL" id="ROO84268.1"/>
    </source>
</evidence>
<keyword evidence="1" id="KW-0472">Membrane</keyword>
<organism evidence="2 3">
    <name type="scientific">Actinocorallia herbida</name>
    <dbReference type="NCBI Taxonomy" id="58109"/>
    <lineage>
        <taxon>Bacteria</taxon>
        <taxon>Bacillati</taxon>
        <taxon>Actinomycetota</taxon>
        <taxon>Actinomycetes</taxon>
        <taxon>Streptosporangiales</taxon>
        <taxon>Thermomonosporaceae</taxon>
        <taxon>Actinocorallia</taxon>
    </lineage>
</organism>